<keyword evidence="1" id="KW-0812">Transmembrane</keyword>
<protein>
    <submittedName>
        <fullName evidence="2">Uncharacterized protein</fullName>
    </submittedName>
</protein>
<keyword evidence="1" id="KW-1133">Transmembrane helix</keyword>
<accession>A0AAJ2RXK2</accession>
<dbReference type="Proteomes" id="UP001276761">
    <property type="component" value="Unassembled WGS sequence"/>
</dbReference>
<dbReference type="EMBL" id="JAWXXT010000001">
    <property type="protein sequence ID" value="MDX5976239.1"/>
    <property type="molecule type" value="Genomic_DNA"/>
</dbReference>
<sequence length="46" mass="5321">MTKQYGWLIIVLVATCCFFLILLFSPRHSVLMRLWGHRKIGTADNA</sequence>
<evidence type="ECO:0000313" key="3">
    <source>
        <dbReference type="Proteomes" id="UP001276761"/>
    </source>
</evidence>
<dbReference type="AlphaFoldDB" id="A0AAJ2RXK2"/>
<evidence type="ECO:0000256" key="1">
    <source>
        <dbReference type="SAM" id="Phobius"/>
    </source>
</evidence>
<reference evidence="2" key="1">
    <citation type="submission" date="2023-11" db="EMBL/GenBank/DDBJ databases">
        <title>MicrobeMod: A computational toolkit for identifying prokaryotic methylation and restriction-modification with nanopore sequencing.</title>
        <authorList>
            <person name="Crits-Christoph A."/>
            <person name="Kang S.C."/>
            <person name="Lee H."/>
            <person name="Ostrov N."/>
        </authorList>
    </citation>
    <scope>NUCLEOTIDE SEQUENCE</scope>
    <source>
        <strain evidence="2">ATCC BAA-953</strain>
    </source>
</reference>
<feature type="transmembrane region" description="Helical" evidence="1">
    <location>
        <begin position="6"/>
        <end position="24"/>
    </location>
</feature>
<name>A0AAJ2RXK2_9GAMM</name>
<keyword evidence="1" id="KW-0472">Membrane</keyword>
<dbReference type="RefSeq" id="WP_198349692.1">
    <property type="nucleotide sequence ID" value="NZ_JABASV010000007.1"/>
</dbReference>
<comment type="caution">
    <text evidence="2">The sequence shown here is derived from an EMBL/GenBank/DDBJ whole genome shotgun (WGS) entry which is preliminary data.</text>
</comment>
<proteinExistence type="predicted"/>
<gene>
    <name evidence="2" type="ORF">SIL78_01545</name>
</gene>
<evidence type="ECO:0000313" key="2">
    <source>
        <dbReference type="EMBL" id="MDX5976239.1"/>
    </source>
</evidence>
<organism evidence="2 3">
    <name type="scientific">Vreelandella alkaliphila</name>
    <dbReference type="NCBI Taxonomy" id="272774"/>
    <lineage>
        <taxon>Bacteria</taxon>
        <taxon>Pseudomonadati</taxon>
        <taxon>Pseudomonadota</taxon>
        <taxon>Gammaproteobacteria</taxon>
        <taxon>Oceanospirillales</taxon>
        <taxon>Halomonadaceae</taxon>
        <taxon>Vreelandella</taxon>
    </lineage>
</organism>
<dbReference type="GeneID" id="303164144"/>